<dbReference type="OrthoDB" id="5636224at2"/>
<protein>
    <submittedName>
        <fullName evidence="2">Uncharacterized protein</fullName>
    </submittedName>
</protein>
<comment type="caution">
    <text evidence="2">The sequence shown here is derived from an EMBL/GenBank/DDBJ whole genome shotgun (WGS) entry which is preliminary data.</text>
</comment>
<gene>
    <name evidence="2" type="ORF">Ljor_2713</name>
</gene>
<dbReference type="AlphaFoldDB" id="A0A0W0VE29"/>
<sequence>MWQENDKILLRLKQMQDVVLYLKDVAPYPENYFDVLTHAQFKNSNSSLELMEQLETLEAEVSQLILTHLQQLSTAYNISGHLKLSNIHIEKAVFPAAQLLQTIKDFEEEIQNNKQYLVDFNLEPKTHLSLKSSKRIQNKRERAVIPELPLTESTQEEWLEIETLLNQLLEIEQKGHVFSLSKLELDSSDYVLKSLCKKLDDNCEEGGKLVSLLSKRVYSCQNASGYYADLRNKLAEAIKEIQQINDVKEQLYLAILTRRDIICPSSDDPITLNNHFKQAQHCLSQALEKFMSTFSTIILSDRSSVESIYLKKQLLHCTEEMIKELQAKQFPVNPAAVKNLRIKLLNHLGEKTGILDFKASVQPLTETIIQGCLIALFDAQPSHDAVLLKKQIAAFYHAAAKVADFPLDKIKMHDTLSEVLKTQEKEIENDLQHHSKAVKDQIEALTREINLFSLIYPEPLVVTEAKEVRSKLLAYQKKLQQLSDCYQTSHKENRARLQSLSDSLRTRKNSSLDFEIISKLIEVLESVTSQQQNILNAVQEIKTELNRIPGADSVQRLIGEYNTRKQDICTSLKIAIDHAEAAVKVRERVLESPRTPGEEGLLQAQRETLFSIMEEPNLSLNSLGFRLIRSLSILDKLIDHSKKEIKLKFSGEVDDLLSVYTPMSTVVLNDLNPFKEDMIHQSKKAAEALRQLSLLQEELDSVSGGDLAEWLNCFEKTFRSAERWLISCRDTLQQGQVIETRLCSEAYKTSLVILGTLKAEFTRILGKFIKNHPNHDSLHLLNLNFSSLNDFSRVPAEVLKFIDPRLSILLSMHQVFNQVNQGYISREIRRYTDQLYLDHLRQNVEEHLHNDHMEDISNGKRHKFVQWIRVHVLKSLQALTYQVGSYFKHSDKTRHHFFVTPLACKTERELVTKGNEVYNALANISYLQV</sequence>
<name>A0A0W0VE29_9GAMM</name>
<accession>A0A0W0VE29</accession>
<dbReference type="STRING" id="456.Ljor_2713"/>
<keyword evidence="1" id="KW-0175">Coiled coil</keyword>
<proteinExistence type="predicted"/>
<feature type="coiled-coil region" evidence="1">
    <location>
        <begin position="227"/>
        <end position="254"/>
    </location>
</feature>
<dbReference type="RefSeq" id="WP_058472069.1">
    <property type="nucleotide sequence ID" value="NZ_CAAAIC010000006.1"/>
</dbReference>
<reference evidence="2 3" key="1">
    <citation type="submission" date="2015-11" db="EMBL/GenBank/DDBJ databases">
        <title>Genomic analysis of 38 Legionella species identifies large and diverse effector repertoires.</title>
        <authorList>
            <person name="Burstein D."/>
            <person name="Amaro F."/>
            <person name="Zusman T."/>
            <person name="Lifshitz Z."/>
            <person name="Cohen O."/>
            <person name="Gilbert J.A."/>
            <person name="Pupko T."/>
            <person name="Shuman H.A."/>
            <person name="Segal G."/>
        </authorList>
    </citation>
    <scope>NUCLEOTIDE SEQUENCE [LARGE SCALE GENOMIC DNA]</scope>
    <source>
        <strain evidence="2 3">BL-540</strain>
    </source>
</reference>
<organism evidence="2 3">
    <name type="scientific">Legionella jordanis</name>
    <dbReference type="NCBI Taxonomy" id="456"/>
    <lineage>
        <taxon>Bacteria</taxon>
        <taxon>Pseudomonadati</taxon>
        <taxon>Pseudomonadota</taxon>
        <taxon>Gammaproteobacteria</taxon>
        <taxon>Legionellales</taxon>
        <taxon>Legionellaceae</taxon>
        <taxon>Legionella</taxon>
    </lineage>
</organism>
<evidence type="ECO:0000313" key="3">
    <source>
        <dbReference type="Proteomes" id="UP000055035"/>
    </source>
</evidence>
<dbReference type="Proteomes" id="UP000055035">
    <property type="component" value="Unassembled WGS sequence"/>
</dbReference>
<evidence type="ECO:0000313" key="2">
    <source>
        <dbReference type="EMBL" id="KTD18407.1"/>
    </source>
</evidence>
<evidence type="ECO:0000256" key="1">
    <source>
        <dbReference type="SAM" id="Coils"/>
    </source>
</evidence>
<dbReference type="PATRIC" id="fig|456.5.peg.2907"/>
<dbReference type="EMBL" id="LNYJ01000011">
    <property type="protein sequence ID" value="KTD18407.1"/>
    <property type="molecule type" value="Genomic_DNA"/>
</dbReference>
<keyword evidence="3" id="KW-1185">Reference proteome</keyword>